<keyword evidence="13" id="KW-1185">Reference proteome</keyword>
<dbReference type="NCBIfam" id="TIGR00392">
    <property type="entry name" value="ileS"/>
    <property type="match status" value="1"/>
</dbReference>
<dbReference type="CDD" id="cd07960">
    <property type="entry name" value="Anticodon_Ia_Ile_BEm"/>
    <property type="match status" value="1"/>
</dbReference>
<comment type="caution">
    <text evidence="12">The sequence shown here is derived from an EMBL/GenBank/DDBJ whole genome shotgun (WGS) entry which is preliminary data.</text>
</comment>
<dbReference type="InterPro" id="IPR033708">
    <property type="entry name" value="Anticodon_Ile_BEm"/>
</dbReference>
<gene>
    <name evidence="12" type="ORF">BIW11_09051</name>
</gene>
<dbReference type="GO" id="GO:0032543">
    <property type="term" value="P:mitochondrial translation"/>
    <property type="evidence" value="ECO:0007669"/>
    <property type="project" value="TreeGrafter"/>
</dbReference>
<keyword evidence="5 9" id="KW-0067">ATP-binding</keyword>
<evidence type="ECO:0000256" key="8">
    <source>
        <dbReference type="ARBA" id="ARBA00032665"/>
    </source>
</evidence>
<evidence type="ECO:0000259" key="10">
    <source>
        <dbReference type="Pfam" id="PF00133"/>
    </source>
</evidence>
<evidence type="ECO:0000256" key="2">
    <source>
        <dbReference type="ARBA" id="ARBA00013165"/>
    </source>
</evidence>
<dbReference type="Gene3D" id="3.90.740.10">
    <property type="entry name" value="Valyl/Leucyl/Isoleucyl-tRNA synthetase, editing domain"/>
    <property type="match status" value="1"/>
</dbReference>
<dbReference type="EMBL" id="MNPL01007935">
    <property type="protein sequence ID" value="OQR74465.1"/>
    <property type="molecule type" value="Genomic_DNA"/>
</dbReference>
<keyword evidence="7 9" id="KW-0030">Aminoacyl-tRNA synthetase</keyword>
<dbReference type="SUPFAM" id="SSF50677">
    <property type="entry name" value="ValRS/IleRS/LeuRS editing domain"/>
    <property type="match status" value="1"/>
</dbReference>
<dbReference type="Gene3D" id="3.40.50.620">
    <property type="entry name" value="HUPs"/>
    <property type="match status" value="2"/>
</dbReference>
<dbReference type="InterPro" id="IPR002300">
    <property type="entry name" value="aa-tRNA-synth_Ia"/>
</dbReference>
<keyword evidence="6 9" id="KW-0648">Protein biosynthesis</keyword>
<evidence type="ECO:0000256" key="4">
    <source>
        <dbReference type="ARBA" id="ARBA00022741"/>
    </source>
</evidence>
<dbReference type="InterPro" id="IPR050081">
    <property type="entry name" value="Ile-tRNA_ligase"/>
</dbReference>
<comment type="similarity">
    <text evidence="1 9">Belongs to the class-I aminoacyl-tRNA synthetase family.</text>
</comment>
<protein>
    <recommendedName>
        <fullName evidence="2">isoleucine--tRNA ligase</fullName>
        <ecNumber evidence="2">6.1.1.5</ecNumber>
    </recommendedName>
    <alternativeName>
        <fullName evidence="8">Isoleucyl-tRNA synthetase</fullName>
    </alternativeName>
</protein>
<dbReference type="Pfam" id="PF00133">
    <property type="entry name" value="tRNA-synt_1"/>
    <property type="match status" value="1"/>
</dbReference>
<dbReference type="GO" id="GO:0002161">
    <property type="term" value="F:aminoacyl-tRNA deacylase activity"/>
    <property type="evidence" value="ECO:0007669"/>
    <property type="project" value="InterPro"/>
</dbReference>
<name>A0A1V9XLS4_9ACAR</name>
<dbReference type="SUPFAM" id="SSF47323">
    <property type="entry name" value="Anticodon-binding domain of a subclass of class I aminoacyl-tRNA synthetases"/>
    <property type="match status" value="1"/>
</dbReference>
<reference evidence="12 13" key="1">
    <citation type="journal article" date="2017" name="Gigascience">
        <title>Draft genome of the honey bee ectoparasitic mite, Tropilaelaps mercedesae, is shaped by the parasitic life history.</title>
        <authorList>
            <person name="Dong X."/>
            <person name="Armstrong S.D."/>
            <person name="Xia D."/>
            <person name="Makepeace B.L."/>
            <person name="Darby A.C."/>
            <person name="Kadowaki T."/>
        </authorList>
    </citation>
    <scope>NUCLEOTIDE SEQUENCE [LARGE SCALE GENOMIC DNA]</scope>
    <source>
        <strain evidence="12">Wuxi-XJTLU</strain>
    </source>
</reference>
<dbReference type="InterPro" id="IPR002301">
    <property type="entry name" value="Ile-tRNA-ligase"/>
</dbReference>
<dbReference type="Gene3D" id="1.10.730.20">
    <property type="match status" value="1"/>
</dbReference>
<dbReference type="PANTHER" id="PTHR42765">
    <property type="entry name" value="SOLEUCYL-TRNA SYNTHETASE"/>
    <property type="match status" value="1"/>
</dbReference>
<sequence>MRQLLIIHITKKWKSRYSVLLPTTTFAQRIEPTKRSRYDAEIAERACISSLQYMWQREHDGPEFILHDGPPYANGQVHMGHAINKILKDITCRQRALAGYKVHYVPGWDCHGLPIEARAMTGGENLDPLKIRQISRNFALEALDGQMASFKSWGVMADWSNNIYRTLDPDYITEQLRAFYDLYEKGLVFQDLRPVYWSPSNQTALAEAELEYKPDHTSLAVYVKFPIMNVDLPDGLDSVSALIWTTTPWSLPANQAICFSPNLRYAIVKTPKSRDGLIICAETVDALQKSLKCELIVVTEVDMQSIAKLRYRNLLINKLGVFLPANHVTPDKGTGLVHSAPNHGLEDYVNAVANNLPLDPCLVDERANYNHLAGDLEGLSILGEGNNKVIRLLSSRDMLFDVQDYVHSYPYDWRSKAPIIVRSSLQWFIDLSSLRNKAIDTLQKEVNMIPESAKTMFINQLLERPHWCISRQRSWGVPIPLYYIGDKVHTSRDFVEKVCKLVYEKGTDFWWTSEAQSLLKVNGTLCKDIMDIWMDSGLSWKTVLKGQQADLYLEGGDQIRGWFQSSLLTSVALTGRAPYKTVFLHGFALDSEGRKMSKSVGNVVSPDDITMGKECYGVDVLRWWVATHACTSDNILTKNHVFEECAEIIGKLRNTFKYILGNVEGLDVSDRVDYDQLLAIDRLMLHRVHEMDEQLSKMYETMRYTAVGKQLFNFVVNDLSAVYLNSIKNRLYCHGEKSLERLSACTTLSHILHCLIRHCAPILPHLTSDVLSHVNMTLFKDTLPHCEKRWHNVNLAETGELLMKCRYIFNAHVGTKAGSKVATLYLVNHDLLEMLQEFQAESWSNHSSLTDLLLCSKVILVVGVPDEACIEVTPNMFIKITESNEHKCPRCRRTVSRTPNAMCSMCEITLIQDSKDVRQGEDRC</sequence>
<dbReference type="OrthoDB" id="10264412at2759"/>
<evidence type="ECO:0000256" key="1">
    <source>
        <dbReference type="ARBA" id="ARBA00005594"/>
    </source>
</evidence>
<dbReference type="FunCoup" id="A0A1V9XLS4">
    <property type="interactions" value="1300"/>
</dbReference>
<feature type="domain" description="Aminoacyl-tRNA synthetase class Ia" evidence="10">
    <location>
        <begin position="56"/>
        <end position="633"/>
    </location>
</feature>
<dbReference type="InterPro" id="IPR014729">
    <property type="entry name" value="Rossmann-like_a/b/a_fold"/>
</dbReference>
<dbReference type="Proteomes" id="UP000192247">
    <property type="component" value="Unassembled WGS sequence"/>
</dbReference>
<dbReference type="AlphaFoldDB" id="A0A1V9XLS4"/>
<evidence type="ECO:0000256" key="9">
    <source>
        <dbReference type="RuleBase" id="RU363035"/>
    </source>
</evidence>
<dbReference type="PANTHER" id="PTHR42765:SF1">
    <property type="entry name" value="ISOLEUCINE--TRNA LIGASE, MITOCHONDRIAL"/>
    <property type="match status" value="1"/>
</dbReference>
<evidence type="ECO:0000256" key="5">
    <source>
        <dbReference type="ARBA" id="ARBA00022840"/>
    </source>
</evidence>
<dbReference type="InParanoid" id="A0A1V9XLS4"/>
<dbReference type="GO" id="GO:0000049">
    <property type="term" value="F:tRNA binding"/>
    <property type="evidence" value="ECO:0007669"/>
    <property type="project" value="InterPro"/>
</dbReference>
<evidence type="ECO:0000313" key="13">
    <source>
        <dbReference type="Proteomes" id="UP000192247"/>
    </source>
</evidence>
<dbReference type="Pfam" id="PF08264">
    <property type="entry name" value="Anticodon_1"/>
    <property type="match status" value="1"/>
</dbReference>
<dbReference type="GO" id="GO:0005524">
    <property type="term" value="F:ATP binding"/>
    <property type="evidence" value="ECO:0007669"/>
    <property type="project" value="UniProtKB-KW"/>
</dbReference>
<accession>A0A1V9XLS4</accession>
<dbReference type="PROSITE" id="PS00178">
    <property type="entry name" value="AA_TRNA_LIGASE_I"/>
    <property type="match status" value="1"/>
</dbReference>
<dbReference type="GO" id="GO:0006428">
    <property type="term" value="P:isoleucyl-tRNA aminoacylation"/>
    <property type="evidence" value="ECO:0007669"/>
    <property type="project" value="InterPro"/>
</dbReference>
<dbReference type="PRINTS" id="PR00984">
    <property type="entry name" value="TRNASYNTHILE"/>
</dbReference>
<keyword evidence="4 9" id="KW-0547">Nucleotide-binding</keyword>
<keyword evidence="3 9" id="KW-0436">Ligase</keyword>
<evidence type="ECO:0000313" key="12">
    <source>
        <dbReference type="EMBL" id="OQR74465.1"/>
    </source>
</evidence>
<dbReference type="STRING" id="418985.A0A1V9XLS4"/>
<dbReference type="InterPro" id="IPR013155">
    <property type="entry name" value="M/V/L/I-tRNA-synth_anticd-bd"/>
</dbReference>
<dbReference type="InterPro" id="IPR009080">
    <property type="entry name" value="tRNAsynth_Ia_anticodon-bd"/>
</dbReference>
<dbReference type="EC" id="6.1.1.5" evidence="2"/>
<feature type="domain" description="Methionyl/Valyl/Leucyl/Isoleucyl-tRNA synthetase anticodon-binding" evidence="11">
    <location>
        <begin position="681"/>
        <end position="801"/>
    </location>
</feature>
<evidence type="ECO:0000259" key="11">
    <source>
        <dbReference type="Pfam" id="PF08264"/>
    </source>
</evidence>
<dbReference type="GO" id="GO:0004822">
    <property type="term" value="F:isoleucine-tRNA ligase activity"/>
    <property type="evidence" value="ECO:0007669"/>
    <property type="project" value="UniProtKB-EC"/>
</dbReference>
<evidence type="ECO:0000256" key="3">
    <source>
        <dbReference type="ARBA" id="ARBA00022598"/>
    </source>
</evidence>
<dbReference type="SUPFAM" id="SSF52374">
    <property type="entry name" value="Nucleotidylyl transferase"/>
    <property type="match status" value="1"/>
</dbReference>
<dbReference type="InterPro" id="IPR009008">
    <property type="entry name" value="Val/Leu/Ile-tRNA-synth_edit"/>
</dbReference>
<evidence type="ECO:0000256" key="6">
    <source>
        <dbReference type="ARBA" id="ARBA00022917"/>
    </source>
</evidence>
<organism evidence="12 13">
    <name type="scientific">Tropilaelaps mercedesae</name>
    <dbReference type="NCBI Taxonomy" id="418985"/>
    <lineage>
        <taxon>Eukaryota</taxon>
        <taxon>Metazoa</taxon>
        <taxon>Ecdysozoa</taxon>
        <taxon>Arthropoda</taxon>
        <taxon>Chelicerata</taxon>
        <taxon>Arachnida</taxon>
        <taxon>Acari</taxon>
        <taxon>Parasitiformes</taxon>
        <taxon>Mesostigmata</taxon>
        <taxon>Gamasina</taxon>
        <taxon>Dermanyssoidea</taxon>
        <taxon>Laelapidae</taxon>
        <taxon>Tropilaelaps</taxon>
    </lineage>
</organism>
<proteinExistence type="inferred from homology"/>
<evidence type="ECO:0000256" key="7">
    <source>
        <dbReference type="ARBA" id="ARBA00023146"/>
    </source>
</evidence>
<dbReference type="GO" id="GO:0005739">
    <property type="term" value="C:mitochondrion"/>
    <property type="evidence" value="ECO:0007669"/>
    <property type="project" value="TreeGrafter"/>
</dbReference>
<dbReference type="InterPro" id="IPR001412">
    <property type="entry name" value="aa-tRNA-synth_I_CS"/>
</dbReference>